<dbReference type="AlphaFoldDB" id="A0A927Q2N9"/>
<proteinExistence type="predicted"/>
<gene>
    <name evidence="2" type="ORF">IE331_13115</name>
</gene>
<evidence type="ECO:0000313" key="2">
    <source>
        <dbReference type="EMBL" id="MBD8870569.1"/>
    </source>
</evidence>
<keyword evidence="1" id="KW-0560">Oxidoreductase</keyword>
<dbReference type="Proteomes" id="UP000616839">
    <property type="component" value="Unassembled WGS sequence"/>
</dbReference>
<dbReference type="SUPFAM" id="SSF51905">
    <property type="entry name" value="FAD/NAD(P)-binding domain"/>
    <property type="match status" value="2"/>
</dbReference>
<sequence length="371" mass="41278">MTTHIETVIIGAGQAGLSTGHHLQRLGRDFVILDANTRIGDNWRQQWDSLRLYSPARYDGLPGLRFPAKPWSFPGKEELADYLEHYAHHFALPVRLGVRVESLDPAPDGGYQVSTSRDTYRCSNVVVATGSFGRTPSIPDLATRLDPDILQLHSSEYRRPGQLRDGPVLVVGASHSGTDIAHEVALTHRTTLAGRDCGQIPLRIETLHARLVFPLIVFAWRHVLTRRTPIGRKEMPLVRVHGGPMVRVKRSDLARRGVERVTDRVEEVVDGRPVVAGVPREVANVVWATGFRQTFDWIHLPILGEDGWPVEMRGEVEGQPGLYFCGLSFQYSFSSMMLPGIGRDAAYVADRIVDRVAGRDPAAVRRVDRAA</sequence>
<evidence type="ECO:0000256" key="1">
    <source>
        <dbReference type="ARBA" id="ARBA00023002"/>
    </source>
</evidence>
<accession>A0A927Q2N9</accession>
<dbReference type="PANTHER" id="PTHR43539">
    <property type="entry name" value="FLAVIN-BINDING MONOOXYGENASE-LIKE PROTEIN (AFU_ORTHOLOGUE AFUA_4G09220)"/>
    <property type="match status" value="1"/>
</dbReference>
<dbReference type="EMBL" id="JACYXZ010000003">
    <property type="protein sequence ID" value="MBD8870569.1"/>
    <property type="molecule type" value="Genomic_DNA"/>
</dbReference>
<protein>
    <submittedName>
        <fullName evidence="2">NAD(P)-binding domain-containing protein</fullName>
    </submittedName>
</protein>
<dbReference type="Pfam" id="PF13738">
    <property type="entry name" value="Pyr_redox_3"/>
    <property type="match status" value="1"/>
</dbReference>
<reference evidence="2" key="1">
    <citation type="submission" date="2020-09" db="EMBL/GenBank/DDBJ databases">
        <title>Nocardioides sp. strain MJB4 16S ribosomal RNA gene Genome sequencing and assembly.</title>
        <authorList>
            <person name="Kim I."/>
        </authorList>
    </citation>
    <scope>NUCLEOTIDE SEQUENCE</scope>
    <source>
        <strain evidence="2">MJB4</strain>
    </source>
</reference>
<dbReference type="InterPro" id="IPR036188">
    <property type="entry name" value="FAD/NAD-bd_sf"/>
</dbReference>
<dbReference type="GO" id="GO:0004497">
    <property type="term" value="F:monooxygenase activity"/>
    <property type="evidence" value="ECO:0007669"/>
    <property type="project" value="TreeGrafter"/>
</dbReference>
<keyword evidence="3" id="KW-1185">Reference proteome</keyword>
<dbReference type="PRINTS" id="PR00469">
    <property type="entry name" value="PNDRDTASEII"/>
</dbReference>
<dbReference type="PRINTS" id="PR00368">
    <property type="entry name" value="FADPNR"/>
</dbReference>
<evidence type="ECO:0000313" key="3">
    <source>
        <dbReference type="Proteomes" id="UP000616839"/>
    </source>
</evidence>
<dbReference type="GO" id="GO:0050660">
    <property type="term" value="F:flavin adenine dinucleotide binding"/>
    <property type="evidence" value="ECO:0007669"/>
    <property type="project" value="TreeGrafter"/>
</dbReference>
<name>A0A927Q2N9_9ACTN</name>
<organism evidence="2 3">
    <name type="scientific">Nocardioides donggukensis</name>
    <dbReference type="NCBI Taxonomy" id="2774019"/>
    <lineage>
        <taxon>Bacteria</taxon>
        <taxon>Bacillati</taxon>
        <taxon>Actinomycetota</taxon>
        <taxon>Actinomycetes</taxon>
        <taxon>Propionibacteriales</taxon>
        <taxon>Nocardioidaceae</taxon>
        <taxon>Nocardioides</taxon>
    </lineage>
</organism>
<dbReference type="Gene3D" id="3.50.50.60">
    <property type="entry name" value="FAD/NAD(P)-binding domain"/>
    <property type="match status" value="1"/>
</dbReference>
<comment type="caution">
    <text evidence="2">The sequence shown here is derived from an EMBL/GenBank/DDBJ whole genome shotgun (WGS) entry which is preliminary data.</text>
</comment>
<dbReference type="PANTHER" id="PTHR43539:SF78">
    <property type="entry name" value="FLAVIN-CONTAINING MONOOXYGENASE"/>
    <property type="match status" value="1"/>
</dbReference>
<dbReference type="InterPro" id="IPR050982">
    <property type="entry name" value="Auxin_biosynth/cation_transpt"/>
</dbReference>
<dbReference type="RefSeq" id="WP_192143854.1">
    <property type="nucleotide sequence ID" value="NZ_JACYXZ010000003.1"/>
</dbReference>